<dbReference type="AlphaFoldDB" id="A0AAD4WT78"/>
<accession>A0AAD4WT78</accession>
<protein>
    <submittedName>
        <fullName evidence="2">Uncharacterized protein</fullName>
    </submittedName>
</protein>
<feature type="region of interest" description="Disordered" evidence="1">
    <location>
        <begin position="61"/>
        <end position="80"/>
    </location>
</feature>
<evidence type="ECO:0000256" key="1">
    <source>
        <dbReference type="SAM" id="MobiDB-lite"/>
    </source>
</evidence>
<organism evidence="2 3">
    <name type="scientific">Prunus dulcis</name>
    <name type="common">Almond</name>
    <name type="synonym">Amygdalus dulcis</name>
    <dbReference type="NCBI Taxonomy" id="3755"/>
    <lineage>
        <taxon>Eukaryota</taxon>
        <taxon>Viridiplantae</taxon>
        <taxon>Streptophyta</taxon>
        <taxon>Embryophyta</taxon>
        <taxon>Tracheophyta</taxon>
        <taxon>Spermatophyta</taxon>
        <taxon>Magnoliopsida</taxon>
        <taxon>eudicotyledons</taxon>
        <taxon>Gunneridae</taxon>
        <taxon>Pentapetalae</taxon>
        <taxon>rosids</taxon>
        <taxon>fabids</taxon>
        <taxon>Rosales</taxon>
        <taxon>Rosaceae</taxon>
        <taxon>Amygdaloideae</taxon>
        <taxon>Amygdaleae</taxon>
        <taxon>Prunus</taxon>
    </lineage>
</organism>
<dbReference type="Proteomes" id="UP001054821">
    <property type="component" value="Chromosome 1"/>
</dbReference>
<keyword evidence="3" id="KW-1185">Reference proteome</keyword>
<dbReference type="EMBL" id="JAJFAZ020000001">
    <property type="protein sequence ID" value="KAI5348364.1"/>
    <property type="molecule type" value="Genomic_DNA"/>
</dbReference>
<reference evidence="2 3" key="1">
    <citation type="journal article" date="2022" name="G3 (Bethesda)">
        <title>Whole-genome sequence and methylome profiling of the almond [Prunus dulcis (Mill.) D.A. Webb] cultivar 'Nonpareil'.</title>
        <authorList>
            <person name="D'Amico-Willman K.M."/>
            <person name="Ouma W.Z."/>
            <person name="Meulia T."/>
            <person name="Sideli G.M."/>
            <person name="Gradziel T.M."/>
            <person name="Fresnedo-Ramirez J."/>
        </authorList>
    </citation>
    <scope>NUCLEOTIDE SEQUENCE [LARGE SCALE GENOMIC DNA]</scope>
    <source>
        <strain evidence="2">Clone GOH B32 T37-40</strain>
    </source>
</reference>
<sequence>MSCGCDRPVDCWVLPEEEEEEEVGRGRGRVGFSFNYNLIFVLSLAFNLTNLKSRCYSHEELGEQEKSRTTQEQIPTFSSLASTRTSSSVRSWVRIGLGDGHNHVADADDRELGVALGGGGRGGAGDGLLEIKFNSRLKRWG</sequence>
<evidence type="ECO:0000313" key="3">
    <source>
        <dbReference type="Proteomes" id="UP001054821"/>
    </source>
</evidence>
<evidence type="ECO:0000313" key="2">
    <source>
        <dbReference type="EMBL" id="KAI5348364.1"/>
    </source>
</evidence>
<comment type="caution">
    <text evidence="2">The sequence shown here is derived from an EMBL/GenBank/DDBJ whole genome shotgun (WGS) entry which is preliminary data.</text>
</comment>
<proteinExistence type="predicted"/>
<gene>
    <name evidence="2" type="ORF">L3X38_001251</name>
</gene>
<name>A0AAD4WT78_PRUDU</name>